<organism evidence="1 2">
    <name type="scientific">Mycena metata</name>
    <dbReference type="NCBI Taxonomy" id="1033252"/>
    <lineage>
        <taxon>Eukaryota</taxon>
        <taxon>Fungi</taxon>
        <taxon>Dikarya</taxon>
        <taxon>Basidiomycota</taxon>
        <taxon>Agaricomycotina</taxon>
        <taxon>Agaricomycetes</taxon>
        <taxon>Agaricomycetidae</taxon>
        <taxon>Agaricales</taxon>
        <taxon>Marasmiineae</taxon>
        <taxon>Mycenaceae</taxon>
        <taxon>Mycena</taxon>
    </lineage>
</organism>
<reference evidence="1" key="1">
    <citation type="submission" date="2023-03" db="EMBL/GenBank/DDBJ databases">
        <title>Massive genome expansion in bonnet fungi (Mycena s.s.) driven by repeated elements and novel gene families across ecological guilds.</title>
        <authorList>
            <consortium name="Lawrence Berkeley National Laboratory"/>
            <person name="Harder C.B."/>
            <person name="Miyauchi S."/>
            <person name="Viragh M."/>
            <person name="Kuo A."/>
            <person name="Thoen E."/>
            <person name="Andreopoulos B."/>
            <person name="Lu D."/>
            <person name="Skrede I."/>
            <person name="Drula E."/>
            <person name="Henrissat B."/>
            <person name="Morin E."/>
            <person name="Kohler A."/>
            <person name="Barry K."/>
            <person name="LaButti K."/>
            <person name="Morin E."/>
            <person name="Salamov A."/>
            <person name="Lipzen A."/>
            <person name="Mereny Z."/>
            <person name="Hegedus B."/>
            <person name="Baldrian P."/>
            <person name="Stursova M."/>
            <person name="Weitz H."/>
            <person name="Taylor A."/>
            <person name="Grigoriev I.V."/>
            <person name="Nagy L.G."/>
            <person name="Martin F."/>
            <person name="Kauserud H."/>
        </authorList>
    </citation>
    <scope>NUCLEOTIDE SEQUENCE</scope>
    <source>
        <strain evidence="1">CBHHK182m</strain>
    </source>
</reference>
<name>A0AAD7H3Y4_9AGAR</name>
<evidence type="ECO:0000313" key="2">
    <source>
        <dbReference type="Proteomes" id="UP001215598"/>
    </source>
</evidence>
<accession>A0AAD7H3Y4</accession>
<protein>
    <submittedName>
        <fullName evidence="1">Uncharacterized protein</fullName>
    </submittedName>
</protein>
<dbReference type="EMBL" id="JARKIB010000397">
    <property type="protein sequence ID" value="KAJ7711384.1"/>
    <property type="molecule type" value="Genomic_DNA"/>
</dbReference>
<dbReference type="Proteomes" id="UP001215598">
    <property type="component" value="Unassembled WGS sequence"/>
</dbReference>
<proteinExistence type="predicted"/>
<keyword evidence="2" id="KW-1185">Reference proteome</keyword>
<comment type="caution">
    <text evidence="1">The sequence shown here is derived from an EMBL/GenBank/DDBJ whole genome shotgun (WGS) entry which is preliminary data.</text>
</comment>
<dbReference type="AlphaFoldDB" id="A0AAD7H3Y4"/>
<sequence length="158" mass="18433">MTPQTFVPRSQRWSTTQADLPNVQGLQNVEVDEDLEEKCVRREMNRNPSVNLPDFSAQNHVQNSSWKTLHRLSTPWKSPNDTEIELFGAIKHTNINHFVAFRARVELLDPGFLCWDALATEFSKEIKLQFTPGTGDLEYEEIYTTYRCFKWNKTENPI</sequence>
<gene>
    <name evidence="1" type="ORF">B0H16DRAFT_1480365</name>
</gene>
<evidence type="ECO:0000313" key="1">
    <source>
        <dbReference type="EMBL" id="KAJ7711384.1"/>
    </source>
</evidence>